<dbReference type="EC" id="3.1.4.11" evidence="1 6"/>
<dbReference type="CDD" id="cd00173">
    <property type="entry name" value="SH2"/>
    <property type="match status" value="1"/>
</dbReference>
<evidence type="ECO:0000259" key="8">
    <source>
        <dbReference type="PROSITE" id="PS50008"/>
    </source>
</evidence>
<dbReference type="PANTHER" id="PTHR10336:SF36">
    <property type="entry name" value="1-PHOSPHATIDYLINOSITOL 4,5-BISPHOSPHATE PHOSPHODIESTERASE BETA-4"/>
    <property type="match status" value="1"/>
</dbReference>
<dbReference type="SMART" id="SM00252">
    <property type="entry name" value="SH2"/>
    <property type="match status" value="2"/>
</dbReference>
<dbReference type="PANTHER" id="PTHR10336">
    <property type="entry name" value="PHOSPHOINOSITIDE-SPECIFIC PHOSPHOLIPASE C FAMILY PROTEIN"/>
    <property type="match status" value="1"/>
</dbReference>
<dbReference type="GO" id="GO:0016042">
    <property type="term" value="P:lipid catabolic process"/>
    <property type="evidence" value="ECO:0007669"/>
    <property type="project" value="UniProtKB-KW"/>
</dbReference>
<proteinExistence type="predicted"/>
<protein>
    <recommendedName>
        <fullName evidence="1 6">Phosphoinositide phospholipase C</fullName>
        <ecNumber evidence="1 6">3.1.4.11</ecNumber>
    </recommendedName>
</protein>
<evidence type="ECO:0000256" key="4">
    <source>
        <dbReference type="ARBA" id="ARBA00023098"/>
    </source>
</evidence>
<dbReference type="PROSITE" id="PS50001">
    <property type="entry name" value="SH2"/>
    <property type="match status" value="2"/>
</dbReference>
<reference evidence="9" key="1">
    <citation type="submission" date="2021-02" db="EMBL/GenBank/DDBJ databases">
        <authorList>
            <person name="Nowell W R."/>
        </authorList>
    </citation>
    <scope>NUCLEOTIDE SEQUENCE</scope>
</reference>
<dbReference type="Pfam" id="PF00017">
    <property type="entry name" value="SH2"/>
    <property type="match status" value="2"/>
</dbReference>
<evidence type="ECO:0000256" key="6">
    <source>
        <dbReference type="RuleBase" id="RU361133"/>
    </source>
</evidence>
<sequence length="1184" mass="136017">MTCWDILQERCELFLESAAYVQCDRRQQLLIIHHPSMKNLPASSASSILSGSDHGSVVSRLTTISVGTFIPIQLERIQYIQRADGSSAGRSARNYDANNHQQGQTNRNRQQPKLLEIFYCEDRARSEYLYKNVLIQLRKSDEELDKWINALYEVMHESKNLNEAAKRNRWLLREYEKLRNSRGGLTFDSINGWLNSHLGLFGEKSNVEKLMKQDELFRQSNEITDTLFNTIYYFFVKKQQDILTKMLMSDIVDDGHVVLEKFASRVTNNRRDTTAQELYRIKDTLHLEPGDSYISPLQSFNYLWSDANSAFDPVSRTTCIDDLDQPLNRYWISSSHNTYLAKTQLFNPSSIHCYIQALLKGCRCIEIDVFDPRTGKEPEITHKGTRIKPIPLRGVLEAIIDYAFITSEYPVIISIENHCSPLQRSVMARMFIEIFGDSLIQAPLSPNELELPSPNKLKRKIILKDSKMSALLLSPQSSVEADEQSDISTSRLEGHVQLYNASKKNWVNYNYTAEKDNIYLAQVYDLQKIEKSYEDMSDDEPVDVEKDDSKDGFIQIWYHGNISHEQARRLFLENAGYEVGTFLIRRSQNKNCYCLTYLAPSSAVKSIEIQETITADGECLYSLADRTFDSIPDLVAAYRTYNFADAKSESNESNSIRLGRPVPRPKWYQELKSKKWYQPDLTRRQAEELLREIGEEMTFLIRKSSNRDRQDYSLSVYYNGGIRHSPIYTDGTDLMLQSKTFTSLVEIVDYYSHKPVFNGLTLQAPAKSYEEFLREREQNGTHGTNKHIIFQPLEAAISLQADQFRIRNIDGNSVKSTIQVELLTNDEDKTKPHGYLMKFDSAKECQVFATRRGLIMPPESPPLGPNPSRSKNNAISNESARMYLADYDKLIIYCQGVKLKDRDIARAQDLLEKIKGFAEMVSLNRTKGATFCSDIRSMLQFNLNHFTRIYPDFNKQSWNSRNFDPMAYWVSGCQMVALNVQMPDHPMHLNAGRFAANGGSGYILMPDYIRSFDHLKPEIHTVSMLLKIRIIAVRHLRSDQVKSISKVYIRTSIDTGSKRKQAENQSLLTTIYGPCGVWDSKKSPPKQNDQLLAQYSLQSHNKDVDILSFEVVTDNEEFCGQSTIPLSCLRSGFRFCLFVQQLFQDIFLGIRSVQLYDKFNERLDLSALLVDINFQTSKASLAIG</sequence>
<keyword evidence="2 6" id="KW-0378">Hydrolase</keyword>
<dbReference type="InterPro" id="IPR036860">
    <property type="entry name" value="SH2_dom_sf"/>
</dbReference>
<organism evidence="9 10">
    <name type="scientific">Adineta ricciae</name>
    <name type="common">Rotifer</name>
    <dbReference type="NCBI Taxonomy" id="249248"/>
    <lineage>
        <taxon>Eukaryota</taxon>
        <taxon>Metazoa</taxon>
        <taxon>Spiralia</taxon>
        <taxon>Gnathifera</taxon>
        <taxon>Rotifera</taxon>
        <taxon>Eurotatoria</taxon>
        <taxon>Bdelloidea</taxon>
        <taxon>Adinetida</taxon>
        <taxon>Adinetidae</taxon>
        <taxon>Adineta</taxon>
    </lineage>
</organism>
<keyword evidence="3 6" id="KW-0442">Lipid degradation</keyword>
<name>A0A814YQJ6_ADIRI</name>
<dbReference type="EMBL" id="CAJNOR010002002">
    <property type="protein sequence ID" value="CAF1232968.1"/>
    <property type="molecule type" value="Genomic_DNA"/>
</dbReference>
<dbReference type="InterPro" id="IPR035892">
    <property type="entry name" value="C2_domain_sf"/>
</dbReference>
<dbReference type="InterPro" id="IPR000909">
    <property type="entry name" value="PLipase_C_PInositol-sp_X_dom"/>
</dbReference>
<feature type="domain" description="SH2" evidence="7">
    <location>
        <begin position="557"/>
        <end position="662"/>
    </location>
</feature>
<dbReference type="GO" id="GO:0048015">
    <property type="term" value="P:phosphatidylinositol-mediated signaling"/>
    <property type="evidence" value="ECO:0007669"/>
    <property type="project" value="TreeGrafter"/>
</dbReference>
<evidence type="ECO:0000256" key="5">
    <source>
        <dbReference type="PROSITE-ProRule" id="PRU00191"/>
    </source>
</evidence>
<feature type="domain" description="PI-PLC Y-box" evidence="8">
    <location>
        <begin position="890"/>
        <end position="1010"/>
    </location>
</feature>
<feature type="domain" description="SH2" evidence="7">
    <location>
        <begin position="676"/>
        <end position="766"/>
    </location>
</feature>
<comment type="catalytic activity">
    <reaction evidence="6">
        <text>a 1,2-diacyl-sn-glycero-3-phospho-(1D-myo-inositol-4,5-bisphosphate) + H2O = 1D-myo-inositol 1,4,5-trisphosphate + a 1,2-diacyl-sn-glycerol + H(+)</text>
        <dbReference type="Rhea" id="RHEA:33179"/>
        <dbReference type="ChEBI" id="CHEBI:15377"/>
        <dbReference type="ChEBI" id="CHEBI:15378"/>
        <dbReference type="ChEBI" id="CHEBI:17815"/>
        <dbReference type="ChEBI" id="CHEBI:58456"/>
        <dbReference type="ChEBI" id="CHEBI:203600"/>
        <dbReference type="EC" id="3.1.4.11"/>
    </reaction>
</comment>
<dbReference type="PROSITE" id="PS50007">
    <property type="entry name" value="PIPLC_X_DOMAIN"/>
    <property type="match status" value="1"/>
</dbReference>
<keyword evidence="5" id="KW-0727">SH2 domain</keyword>
<dbReference type="InterPro" id="IPR017946">
    <property type="entry name" value="PLC-like_Pdiesterase_TIM-brl"/>
</dbReference>
<evidence type="ECO:0000313" key="10">
    <source>
        <dbReference type="Proteomes" id="UP000663828"/>
    </source>
</evidence>
<evidence type="ECO:0000256" key="1">
    <source>
        <dbReference type="ARBA" id="ARBA00012368"/>
    </source>
</evidence>
<comment type="caution">
    <text evidence="9">The sequence shown here is derived from an EMBL/GenBank/DDBJ whole genome shotgun (WGS) entry which is preliminary data.</text>
</comment>
<keyword evidence="10" id="KW-1185">Reference proteome</keyword>
<dbReference type="PRINTS" id="PR00390">
    <property type="entry name" value="PHPHLIPASEC"/>
</dbReference>
<dbReference type="SMART" id="SM00149">
    <property type="entry name" value="PLCYc"/>
    <property type="match status" value="1"/>
</dbReference>
<dbReference type="InterPro" id="IPR001711">
    <property type="entry name" value="PLipase_C_Pinositol-sp_Y"/>
</dbReference>
<dbReference type="PRINTS" id="PR00401">
    <property type="entry name" value="SH2DOMAIN"/>
</dbReference>
<gene>
    <name evidence="9" type="ORF">XAT740_LOCUS25324</name>
</gene>
<dbReference type="Proteomes" id="UP000663828">
    <property type="component" value="Unassembled WGS sequence"/>
</dbReference>
<evidence type="ECO:0000259" key="7">
    <source>
        <dbReference type="PROSITE" id="PS50001"/>
    </source>
</evidence>
<dbReference type="Pfam" id="PF00388">
    <property type="entry name" value="PI-PLC-X"/>
    <property type="match status" value="1"/>
</dbReference>
<evidence type="ECO:0000256" key="2">
    <source>
        <dbReference type="ARBA" id="ARBA00022801"/>
    </source>
</evidence>
<dbReference type="Gene3D" id="2.60.40.150">
    <property type="entry name" value="C2 domain"/>
    <property type="match status" value="1"/>
</dbReference>
<dbReference type="Gene3D" id="3.30.505.10">
    <property type="entry name" value="SH2 domain"/>
    <property type="match status" value="2"/>
</dbReference>
<dbReference type="SUPFAM" id="SSF55550">
    <property type="entry name" value="SH2 domain"/>
    <property type="match status" value="2"/>
</dbReference>
<evidence type="ECO:0000256" key="3">
    <source>
        <dbReference type="ARBA" id="ARBA00022963"/>
    </source>
</evidence>
<dbReference type="GO" id="GO:0051209">
    <property type="term" value="P:release of sequestered calcium ion into cytosol"/>
    <property type="evidence" value="ECO:0007669"/>
    <property type="project" value="TreeGrafter"/>
</dbReference>
<dbReference type="PROSITE" id="PS50008">
    <property type="entry name" value="PIPLC_Y_DOMAIN"/>
    <property type="match status" value="1"/>
</dbReference>
<dbReference type="SMART" id="SM00148">
    <property type="entry name" value="PLCXc"/>
    <property type="match status" value="1"/>
</dbReference>
<dbReference type="CDD" id="cd08558">
    <property type="entry name" value="PI-PLCc_eukaryota"/>
    <property type="match status" value="1"/>
</dbReference>
<dbReference type="InterPro" id="IPR000980">
    <property type="entry name" value="SH2"/>
</dbReference>
<dbReference type="SUPFAM" id="SSF51695">
    <property type="entry name" value="PLC-like phosphodiesterases"/>
    <property type="match status" value="1"/>
</dbReference>
<dbReference type="GO" id="GO:0004435">
    <property type="term" value="F:phosphatidylinositol-4,5-bisphosphate phospholipase C activity"/>
    <property type="evidence" value="ECO:0007669"/>
    <property type="project" value="UniProtKB-EC"/>
</dbReference>
<dbReference type="AlphaFoldDB" id="A0A814YQJ6"/>
<dbReference type="InterPro" id="IPR001192">
    <property type="entry name" value="PI-PLC_fam"/>
</dbReference>
<evidence type="ECO:0000313" key="9">
    <source>
        <dbReference type="EMBL" id="CAF1232968.1"/>
    </source>
</evidence>
<keyword evidence="4 6" id="KW-0443">Lipid metabolism</keyword>
<dbReference type="Pfam" id="PF00387">
    <property type="entry name" value="PI-PLC-Y"/>
    <property type="match status" value="1"/>
</dbReference>
<dbReference type="Gene3D" id="3.20.20.190">
    <property type="entry name" value="Phosphatidylinositol (PI) phosphodiesterase"/>
    <property type="match status" value="2"/>
</dbReference>
<accession>A0A814YQJ6</accession>